<keyword evidence="3" id="KW-1185">Reference proteome</keyword>
<evidence type="ECO:0000313" key="3">
    <source>
        <dbReference type="Proteomes" id="UP000634136"/>
    </source>
</evidence>
<feature type="region of interest" description="Disordered" evidence="1">
    <location>
        <begin position="73"/>
        <end position="101"/>
    </location>
</feature>
<protein>
    <submittedName>
        <fullName evidence="2">Pentatricopeptide repeat-containing protein</fullName>
    </submittedName>
</protein>
<proteinExistence type="predicted"/>
<feature type="compositionally biased region" description="Polar residues" evidence="1">
    <location>
        <begin position="73"/>
        <end position="86"/>
    </location>
</feature>
<sequence>MGEACEVAQDVDDLMKELPETVVAVFALTGIVKVAFEVHGVAAIGRLNHLKLTSVHMDHAFFSNMVQPRVSAPTLNPDSIQTTTHSSEQKAGERETRKHQIGENVPRNDKVKYLVTTLLNIDDSKEAVYGALDAWVAWENNFPIVSLRRALMALEKEQQWHRVVQVIKWMLSKGQGTTMGTYGQLIKALDMDHRAQEAHEFWEKKIGSDLHSVPWQLCHLMISVYYRNKKLEDLVRLFRGLEAFDRKPRDKLIIQKVANAFEMLGLLQEKERVLEKYSYVFDEEGPTKKSRKGLSKDRRKISFSTEKGRHRESGKASSKEE</sequence>
<dbReference type="EMBL" id="JAAIUW010000006">
    <property type="protein sequence ID" value="KAF7828392.1"/>
    <property type="molecule type" value="Genomic_DNA"/>
</dbReference>
<dbReference type="AlphaFoldDB" id="A0A834TU97"/>
<dbReference type="PANTHER" id="PTHR47603:SF1">
    <property type="entry name" value="PPR CONTAINING-LIKE PROTEIN"/>
    <property type="match status" value="1"/>
</dbReference>
<name>A0A834TU97_9FABA</name>
<dbReference type="OrthoDB" id="1878928at2759"/>
<dbReference type="InterPro" id="IPR011990">
    <property type="entry name" value="TPR-like_helical_dom_sf"/>
</dbReference>
<feature type="region of interest" description="Disordered" evidence="1">
    <location>
        <begin position="283"/>
        <end position="321"/>
    </location>
</feature>
<organism evidence="2 3">
    <name type="scientific">Senna tora</name>
    <dbReference type="NCBI Taxonomy" id="362788"/>
    <lineage>
        <taxon>Eukaryota</taxon>
        <taxon>Viridiplantae</taxon>
        <taxon>Streptophyta</taxon>
        <taxon>Embryophyta</taxon>
        <taxon>Tracheophyta</taxon>
        <taxon>Spermatophyta</taxon>
        <taxon>Magnoliopsida</taxon>
        <taxon>eudicotyledons</taxon>
        <taxon>Gunneridae</taxon>
        <taxon>Pentapetalae</taxon>
        <taxon>rosids</taxon>
        <taxon>fabids</taxon>
        <taxon>Fabales</taxon>
        <taxon>Fabaceae</taxon>
        <taxon>Caesalpinioideae</taxon>
        <taxon>Cassia clade</taxon>
        <taxon>Senna</taxon>
    </lineage>
</organism>
<accession>A0A834TU97</accession>
<feature type="compositionally biased region" description="Basic residues" evidence="1">
    <location>
        <begin position="288"/>
        <end position="301"/>
    </location>
</feature>
<evidence type="ECO:0000256" key="1">
    <source>
        <dbReference type="SAM" id="MobiDB-lite"/>
    </source>
</evidence>
<gene>
    <name evidence="2" type="ORF">G2W53_019556</name>
</gene>
<dbReference type="Proteomes" id="UP000634136">
    <property type="component" value="Unassembled WGS sequence"/>
</dbReference>
<dbReference type="Gene3D" id="1.25.40.10">
    <property type="entry name" value="Tetratricopeptide repeat domain"/>
    <property type="match status" value="1"/>
</dbReference>
<comment type="caution">
    <text evidence="2">The sequence shown here is derived from an EMBL/GenBank/DDBJ whole genome shotgun (WGS) entry which is preliminary data.</text>
</comment>
<dbReference type="PANTHER" id="PTHR47603">
    <property type="entry name" value="PPR CONTAINING-LIKE PROTEIN"/>
    <property type="match status" value="1"/>
</dbReference>
<evidence type="ECO:0000313" key="2">
    <source>
        <dbReference type="EMBL" id="KAF7828392.1"/>
    </source>
</evidence>
<reference evidence="2" key="1">
    <citation type="submission" date="2020-09" db="EMBL/GenBank/DDBJ databases">
        <title>Genome-Enabled Discovery of Anthraquinone Biosynthesis in Senna tora.</title>
        <authorList>
            <person name="Kang S.-H."/>
            <person name="Pandey R.P."/>
            <person name="Lee C.-M."/>
            <person name="Sim J.-S."/>
            <person name="Jeong J.-T."/>
            <person name="Choi B.-S."/>
            <person name="Jung M."/>
            <person name="Ginzburg D."/>
            <person name="Zhao K."/>
            <person name="Won S.Y."/>
            <person name="Oh T.-J."/>
            <person name="Yu Y."/>
            <person name="Kim N.-H."/>
            <person name="Lee O.R."/>
            <person name="Lee T.-H."/>
            <person name="Bashyal P."/>
            <person name="Kim T.-S."/>
            <person name="Lee W.-H."/>
            <person name="Kawkins C."/>
            <person name="Kim C.-K."/>
            <person name="Kim J.S."/>
            <person name="Ahn B.O."/>
            <person name="Rhee S.Y."/>
            <person name="Sohng J.K."/>
        </authorList>
    </citation>
    <scope>NUCLEOTIDE SEQUENCE</scope>
    <source>
        <tissue evidence="2">Leaf</tissue>
    </source>
</reference>
<feature type="compositionally biased region" description="Basic and acidic residues" evidence="1">
    <location>
        <begin position="87"/>
        <end position="101"/>
    </location>
</feature>
<feature type="compositionally biased region" description="Basic and acidic residues" evidence="1">
    <location>
        <begin position="306"/>
        <end position="321"/>
    </location>
</feature>